<evidence type="ECO:0000256" key="4">
    <source>
        <dbReference type="ARBA" id="ARBA00023136"/>
    </source>
</evidence>
<dbReference type="GO" id="GO:0015421">
    <property type="term" value="F:ABC-type oligopeptide transporter activity"/>
    <property type="evidence" value="ECO:0007669"/>
    <property type="project" value="TreeGrafter"/>
</dbReference>
<feature type="domain" description="ABC transporter" evidence="6">
    <location>
        <begin position="490"/>
        <end position="722"/>
    </location>
</feature>
<evidence type="ECO:0000256" key="1">
    <source>
        <dbReference type="ARBA" id="ARBA00004651"/>
    </source>
</evidence>
<dbReference type="InterPro" id="IPR027417">
    <property type="entry name" value="P-loop_NTPase"/>
</dbReference>
<evidence type="ECO:0000259" key="6">
    <source>
        <dbReference type="PROSITE" id="PS50893"/>
    </source>
</evidence>
<keyword evidence="9" id="KW-1185">Reference proteome</keyword>
<dbReference type="AlphaFoldDB" id="A0A975A358"/>
<protein>
    <submittedName>
        <fullName evidence="8">ATP-binding cassette domain-containing protein</fullName>
    </submittedName>
</protein>
<dbReference type="Gene3D" id="1.20.1560.10">
    <property type="entry name" value="ABC transporter type 1, transmembrane domain"/>
    <property type="match status" value="1"/>
</dbReference>
<dbReference type="Pfam" id="PF00005">
    <property type="entry name" value="ABC_tran"/>
    <property type="match status" value="1"/>
</dbReference>
<dbReference type="InterPro" id="IPR039421">
    <property type="entry name" value="Type_1_exporter"/>
</dbReference>
<dbReference type="PROSITE" id="PS50929">
    <property type="entry name" value="ABC_TM1F"/>
    <property type="match status" value="1"/>
</dbReference>
<dbReference type="InterPro" id="IPR003439">
    <property type="entry name" value="ABC_transporter-like_ATP-bd"/>
</dbReference>
<feature type="transmembrane region" description="Helical" evidence="5">
    <location>
        <begin position="312"/>
        <end position="331"/>
    </location>
</feature>
<dbReference type="GO" id="GO:0016887">
    <property type="term" value="F:ATP hydrolysis activity"/>
    <property type="evidence" value="ECO:0007669"/>
    <property type="project" value="InterPro"/>
</dbReference>
<sequence length="723" mass="81188">MNSNQIIQIIRDSANLLKQDFDGLALSDIDSSPRNYERLELAEFKRDLIEAANKQRIIYLDNQLPYDEFTTFIQQVEIPIVAFEDSGKDLVPIILYKRNRELQVLRLGKDVSHTFDYDQEYCKKLYQEDGKVQFMGVFSYQSLVSDDPEDGEETRKLNPVQRLIRLLSEEKKDIFYIYVYAVLVGLISLTLPLGIQATVSLISGGVVFSSVYVLIGLVIAGVMATGGLQVMQITLVEYLQRRVFTKAAFEFAFRVPRIKAEALLKYYPPELMNRFFDVLTIQKGLPKLLIDLSAGVIQIAFGLLLLSFYHPFFVFFSLVLVGNLVMIFYFTGPKGLQSSIKESKYKYKVVYWLEELARTINSFKLSGNTPLPIRKTDYNVNNYLRNRKAHFGILISQYAFILLFKALVTGGLLIIGTILVIQREITLGQFVASEVIIILTLSSVEKIIMYMDVVYDMLTAVDKISQVTDLPLEKSGGMDIPTNKGKGFNVRVKDLKYKFPGSSGYALNNVNINIQSGERVCISGGGGSGKTVFTNTIAGLNMNYEGIITMDNYSLRDLDVTNLRDKIGKNVSQEDIFEGTIIENILLSKPHAKSEDAMWAIEKVGIADAIHNMPEGLDTQMLSGGKGLSNGLVNKIILARCLAKHPSLLILNDFFNDFLKSERLALISMLADKENSWTLIVVSNDPVIMAACDRVILMEDGTIKTEGPFEDLVKSDELSKIIN</sequence>
<keyword evidence="8" id="KW-0067">ATP-binding</keyword>
<feature type="transmembrane region" description="Helical" evidence="5">
    <location>
        <begin position="398"/>
        <end position="421"/>
    </location>
</feature>
<dbReference type="KEGG" id="fuv:JR347_09320"/>
<feature type="transmembrane region" description="Helical" evidence="5">
    <location>
        <begin position="288"/>
        <end position="306"/>
    </location>
</feature>
<dbReference type="Pfam" id="PF00664">
    <property type="entry name" value="ABC_membrane"/>
    <property type="match status" value="1"/>
</dbReference>
<evidence type="ECO:0000313" key="9">
    <source>
        <dbReference type="Proteomes" id="UP000662783"/>
    </source>
</evidence>
<evidence type="ECO:0000259" key="7">
    <source>
        <dbReference type="PROSITE" id="PS50929"/>
    </source>
</evidence>
<evidence type="ECO:0000256" key="5">
    <source>
        <dbReference type="SAM" id="Phobius"/>
    </source>
</evidence>
<dbReference type="PANTHER" id="PTHR43394">
    <property type="entry name" value="ATP-DEPENDENT PERMEASE MDL1, MITOCHONDRIAL"/>
    <property type="match status" value="1"/>
</dbReference>
<dbReference type="Proteomes" id="UP000662783">
    <property type="component" value="Chromosome"/>
</dbReference>
<comment type="subcellular location">
    <subcellularLocation>
        <location evidence="1">Cell membrane</location>
        <topology evidence="1">Multi-pass membrane protein</topology>
    </subcellularLocation>
</comment>
<dbReference type="GO" id="GO:0005886">
    <property type="term" value="C:plasma membrane"/>
    <property type="evidence" value="ECO:0007669"/>
    <property type="project" value="UniProtKB-SubCell"/>
</dbReference>
<dbReference type="SUPFAM" id="SSF90123">
    <property type="entry name" value="ABC transporter transmembrane region"/>
    <property type="match status" value="1"/>
</dbReference>
<keyword evidence="3 5" id="KW-1133">Transmembrane helix</keyword>
<dbReference type="InterPro" id="IPR011527">
    <property type="entry name" value="ABC1_TM_dom"/>
</dbReference>
<keyword evidence="2 5" id="KW-0812">Transmembrane</keyword>
<dbReference type="PANTHER" id="PTHR43394:SF4">
    <property type="entry name" value="TOXIN SECRETION ABC TRANSPORTER ATP-BINDING PROTEIN"/>
    <property type="match status" value="1"/>
</dbReference>
<feature type="transmembrane region" description="Helical" evidence="5">
    <location>
        <begin position="201"/>
        <end position="224"/>
    </location>
</feature>
<feature type="transmembrane region" description="Helical" evidence="5">
    <location>
        <begin position="175"/>
        <end position="195"/>
    </location>
</feature>
<gene>
    <name evidence="8" type="ORF">JR347_09320</name>
</gene>
<dbReference type="RefSeq" id="WP_205723778.1">
    <property type="nucleotide sequence ID" value="NZ_CP070608.1"/>
</dbReference>
<name>A0A975A358_9BACT</name>
<dbReference type="SUPFAM" id="SSF52540">
    <property type="entry name" value="P-loop containing nucleoside triphosphate hydrolases"/>
    <property type="match status" value="1"/>
</dbReference>
<evidence type="ECO:0000256" key="2">
    <source>
        <dbReference type="ARBA" id="ARBA00022692"/>
    </source>
</evidence>
<proteinExistence type="predicted"/>
<keyword evidence="4 5" id="KW-0472">Membrane</keyword>
<dbReference type="GO" id="GO:0005524">
    <property type="term" value="F:ATP binding"/>
    <property type="evidence" value="ECO:0007669"/>
    <property type="project" value="UniProtKB-KW"/>
</dbReference>
<dbReference type="InterPro" id="IPR036640">
    <property type="entry name" value="ABC1_TM_sf"/>
</dbReference>
<reference evidence="8" key="1">
    <citation type="submission" date="2021-02" db="EMBL/GenBank/DDBJ databases">
        <title>Fulvivirga sp. S481 isolated from sea water.</title>
        <authorList>
            <person name="Bae S.S."/>
            <person name="Baek K."/>
        </authorList>
    </citation>
    <scope>NUCLEOTIDE SEQUENCE</scope>
    <source>
        <strain evidence="8">S481</strain>
    </source>
</reference>
<evidence type="ECO:0000256" key="3">
    <source>
        <dbReference type="ARBA" id="ARBA00022989"/>
    </source>
</evidence>
<dbReference type="Gene3D" id="3.40.50.300">
    <property type="entry name" value="P-loop containing nucleotide triphosphate hydrolases"/>
    <property type="match status" value="1"/>
</dbReference>
<keyword evidence="8" id="KW-0547">Nucleotide-binding</keyword>
<evidence type="ECO:0000313" key="8">
    <source>
        <dbReference type="EMBL" id="QSE99267.1"/>
    </source>
</evidence>
<organism evidence="8 9">
    <name type="scientific">Fulvivirga lutea</name>
    <dbReference type="NCBI Taxonomy" id="2810512"/>
    <lineage>
        <taxon>Bacteria</taxon>
        <taxon>Pseudomonadati</taxon>
        <taxon>Bacteroidota</taxon>
        <taxon>Cytophagia</taxon>
        <taxon>Cytophagales</taxon>
        <taxon>Fulvivirgaceae</taxon>
        <taxon>Fulvivirga</taxon>
    </lineage>
</organism>
<feature type="domain" description="ABC transmembrane type-1" evidence="7">
    <location>
        <begin position="179"/>
        <end position="456"/>
    </location>
</feature>
<dbReference type="EMBL" id="CP070608">
    <property type="protein sequence ID" value="QSE99267.1"/>
    <property type="molecule type" value="Genomic_DNA"/>
</dbReference>
<dbReference type="PROSITE" id="PS50893">
    <property type="entry name" value="ABC_TRANSPORTER_2"/>
    <property type="match status" value="1"/>
</dbReference>
<accession>A0A975A358</accession>